<sequence length="449" mass="48533">MRERGRALRQRTPLGARDRAAEGAHRPAVLDFIAASNRGRLPHLIPLRMGRMAASPFSFYRGAAGLMAADLAGGPESGLTAQLCGDAHAANFGLYGSASGEIIMDINDFDETVAGPWEWDLERLAASLVLAGRVAGAGEDDCRTAARDAARSYRRAAAELAELPFMQSWSALPDESVLERAQAHGLIDDFEKAAKKARKNTSAKVVAKWVEERDEHGEGLRRHRFVSDPPLLTRVEESVREAVLGGLERYGASLRESRRTLLSRFALSDVALRIVGTGSVGLRTYVALLHGNGRESLVLQVKQAIPSSLAPFLPGTPPAHDGERIVQGARLVQVDTDILLGWTSFDPDGTGTELPFIVRQFRNQKGSIDPAGLTSQDLDDYGRLAGALLARAHTRSLDPRLLAGYLGDEAEFDAAVENFAVRYADRTEADHAELTSAIRSGVVAAEEPR</sequence>
<dbReference type="EMBL" id="JBHSAX010000019">
    <property type="protein sequence ID" value="MFC3964924.1"/>
    <property type="molecule type" value="Genomic_DNA"/>
</dbReference>
<keyword evidence="3" id="KW-1185">Reference proteome</keyword>
<accession>A0ABV8DZ46</accession>
<dbReference type="InterPro" id="IPR018721">
    <property type="entry name" value="DUF2252"/>
</dbReference>
<dbReference type="RefSeq" id="WP_378615279.1">
    <property type="nucleotide sequence ID" value="NZ_JBHSAX010000019.1"/>
</dbReference>
<dbReference type="Pfam" id="PF10009">
    <property type="entry name" value="DUF2252"/>
    <property type="match status" value="1"/>
</dbReference>
<name>A0ABV8DZ46_9NOCA</name>
<evidence type="ECO:0000313" key="2">
    <source>
        <dbReference type="EMBL" id="MFC3964924.1"/>
    </source>
</evidence>
<gene>
    <name evidence="2" type="ORF">ACFO0B_23300</name>
</gene>
<organism evidence="2 3">
    <name type="scientific">Nocardia jiangsuensis</name>
    <dbReference type="NCBI Taxonomy" id="1691563"/>
    <lineage>
        <taxon>Bacteria</taxon>
        <taxon>Bacillati</taxon>
        <taxon>Actinomycetota</taxon>
        <taxon>Actinomycetes</taxon>
        <taxon>Mycobacteriales</taxon>
        <taxon>Nocardiaceae</taxon>
        <taxon>Nocardia</taxon>
    </lineage>
</organism>
<reference evidence="3" key="1">
    <citation type="journal article" date="2019" name="Int. J. Syst. Evol. Microbiol.">
        <title>The Global Catalogue of Microorganisms (GCM) 10K type strain sequencing project: providing services to taxonomists for standard genome sequencing and annotation.</title>
        <authorList>
            <consortium name="The Broad Institute Genomics Platform"/>
            <consortium name="The Broad Institute Genome Sequencing Center for Infectious Disease"/>
            <person name="Wu L."/>
            <person name="Ma J."/>
        </authorList>
    </citation>
    <scope>NUCLEOTIDE SEQUENCE [LARGE SCALE GENOMIC DNA]</scope>
    <source>
        <strain evidence="3">CGMCC 4.7330</strain>
    </source>
</reference>
<dbReference type="Proteomes" id="UP001595696">
    <property type="component" value="Unassembled WGS sequence"/>
</dbReference>
<dbReference type="PANTHER" id="PTHR39441">
    <property type="entry name" value="DUF2252 DOMAIN-CONTAINING PROTEIN"/>
    <property type="match status" value="1"/>
</dbReference>
<feature type="region of interest" description="Disordered" evidence="1">
    <location>
        <begin position="1"/>
        <end position="22"/>
    </location>
</feature>
<comment type="caution">
    <text evidence="2">The sequence shown here is derived from an EMBL/GenBank/DDBJ whole genome shotgun (WGS) entry which is preliminary data.</text>
</comment>
<dbReference type="PANTHER" id="PTHR39441:SF1">
    <property type="entry name" value="DUF2252 DOMAIN-CONTAINING PROTEIN"/>
    <property type="match status" value="1"/>
</dbReference>
<protein>
    <submittedName>
        <fullName evidence="2">DUF2252 domain-containing protein</fullName>
    </submittedName>
</protein>
<proteinExistence type="predicted"/>
<evidence type="ECO:0000256" key="1">
    <source>
        <dbReference type="SAM" id="MobiDB-lite"/>
    </source>
</evidence>
<evidence type="ECO:0000313" key="3">
    <source>
        <dbReference type="Proteomes" id="UP001595696"/>
    </source>
</evidence>